<evidence type="ECO:0000313" key="2">
    <source>
        <dbReference type="EMBL" id="MEX6690021.1"/>
    </source>
</evidence>
<reference evidence="2 3" key="1">
    <citation type="submission" date="2023-07" db="EMBL/GenBank/DDBJ databases">
        <authorList>
            <person name="Lian W.-H."/>
        </authorList>
    </citation>
    <scope>NUCLEOTIDE SEQUENCE [LARGE SCALE GENOMIC DNA]</scope>
    <source>
        <strain evidence="2 3">SYSU DXS3180</strain>
    </source>
</reference>
<dbReference type="EMBL" id="JAULBC010000007">
    <property type="protein sequence ID" value="MEX6690021.1"/>
    <property type="molecule type" value="Genomic_DNA"/>
</dbReference>
<feature type="compositionally biased region" description="Polar residues" evidence="1">
    <location>
        <begin position="36"/>
        <end position="54"/>
    </location>
</feature>
<gene>
    <name evidence="2" type="ORF">QTN47_21105</name>
</gene>
<dbReference type="Proteomes" id="UP001560573">
    <property type="component" value="Unassembled WGS sequence"/>
</dbReference>
<evidence type="ECO:0008006" key="4">
    <source>
        <dbReference type="Google" id="ProtNLM"/>
    </source>
</evidence>
<evidence type="ECO:0000313" key="3">
    <source>
        <dbReference type="Proteomes" id="UP001560573"/>
    </source>
</evidence>
<keyword evidence="3" id="KW-1185">Reference proteome</keyword>
<protein>
    <recommendedName>
        <fullName evidence="4">Single-stranded DNA-binding protein</fullName>
    </recommendedName>
</protein>
<dbReference type="RefSeq" id="WP_369331428.1">
    <property type="nucleotide sequence ID" value="NZ_JAULBC010000007.1"/>
</dbReference>
<proteinExistence type="predicted"/>
<comment type="caution">
    <text evidence="2">The sequence shown here is derived from an EMBL/GenBank/DDBJ whole genome shotgun (WGS) entry which is preliminary data.</text>
</comment>
<accession>A0ABV3ZJF7</accession>
<evidence type="ECO:0000256" key="1">
    <source>
        <dbReference type="SAM" id="MobiDB-lite"/>
    </source>
</evidence>
<feature type="region of interest" description="Disordered" evidence="1">
    <location>
        <begin position="35"/>
        <end position="61"/>
    </location>
</feature>
<organism evidence="2 3">
    <name type="scientific">Danxiaibacter flavus</name>
    <dbReference type="NCBI Taxonomy" id="3049108"/>
    <lineage>
        <taxon>Bacteria</taxon>
        <taxon>Pseudomonadati</taxon>
        <taxon>Bacteroidota</taxon>
        <taxon>Chitinophagia</taxon>
        <taxon>Chitinophagales</taxon>
        <taxon>Chitinophagaceae</taxon>
        <taxon>Danxiaibacter</taxon>
    </lineage>
</organism>
<name>A0ABV3ZJF7_9BACT</name>
<sequence>MIELSGRMSVNAWIGGNNEARAALVFHVGNIKLHGRSQSSKQANNTTAALTSDANPDDLPF</sequence>